<proteinExistence type="predicted"/>
<evidence type="ECO:0000313" key="1">
    <source>
        <dbReference type="EMBL" id="MDL0433009.1"/>
    </source>
</evidence>
<dbReference type="EMBL" id="JASSVS010000011">
    <property type="protein sequence ID" value="MDL0433009.1"/>
    <property type="molecule type" value="Genomic_DNA"/>
</dbReference>
<sequence length="383" mass="44863">MLFPLHRNTPRCVVFEFLNSELLHFLRASITSVSFSQDLFSSHDIGNARVPSVCWSNIPTQNKFRAVWNNLPQRAQERQRVYDIIHSSQDIDAYFDDTAKELPQLNSPELSEALKDLTIHLFTRTKDLEGTKTQANGSIGQHFQQFIHVNNDSELCPLCGTARLSQNRAHLGPEDQWRADYDHLLCKDRYPIFGAHPGNFIPTCHICNSKAKGARDLLREKDGHRRRAFYPLPPSQDFCYQYLLIEVTPKVVEDLVNGEWEEPLSETVVSFESAPQIVKEKIEVWDEVYKVVSRVEHHITTYLCERVASDLRAMDYADFRAQLSRFSAEAPADWRSMEWRFWWHRVYEYLNRQNEPFLQDLWSLIDWKQKQVSDQEMSSTFDF</sequence>
<dbReference type="RefSeq" id="WP_285392437.1">
    <property type="nucleotide sequence ID" value="NZ_JASSVS010000011.1"/>
</dbReference>
<dbReference type="Proteomes" id="UP001227964">
    <property type="component" value="Unassembled WGS sequence"/>
</dbReference>
<gene>
    <name evidence="1" type="ORF">QPM17_17840</name>
</gene>
<accession>A0ABT7IFR4</accession>
<reference evidence="1 2" key="1">
    <citation type="submission" date="2023-06" db="EMBL/GenBank/DDBJ databases">
        <title>Marinobacter azerbaijanicus a moderately halophilic, isolated from Urmia Lake in Azerbaijan region of Iran.</title>
        <authorList>
            <person name="Sanchez-Porro C."/>
            <person name="Aghdam E.M."/>
            <person name="Saheb S.M."/>
            <person name="Tarhriz V."/>
            <person name="Kazemi E."/>
            <person name="Ammozegar M.A."/>
            <person name="Ventosa A."/>
            <person name="Hejazi M.S."/>
        </authorList>
    </citation>
    <scope>NUCLEOTIDE SEQUENCE [LARGE SCALE GENOMIC DNA]</scope>
    <source>
        <strain evidence="1 2">TBZ242</strain>
    </source>
</reference>
<comment type="caution">
    <text evidence="1">The sequence shown here is derived from an EMBL/GenBank/DDBJ whole genome shotgun (WGS) entry which is preliminary data.</text>
</comment>
<name>A0ABT7IFR4_9GAMM</name>
<organism evidence="1 2">
    <name type="scientific">Marinobacter azerbaijanicus</name>
    <dbReference type="NCBI Taxonomy" id="3050455"/>
    <lineage>
        <taxon>Bacteria</taxon>
        <taxon>Pseudomonadati</taxon>
        <taxon>Pseudomonadota</taxon>
        <taxon>Gammaproteobacteria</taxon>
        <taxon>Pseudomonadales</taxon>
        <taxon>Marinobacteraceae</taxon>
        <taxon>Marinobacter</taxon>
    </lineage>
</organism>
<evidence type="ECO:0000313" key="2">
    <source>
        <dbReference type="Proteomes" id="UP001227964"/>
    </source>
</evidence>
<keyword evidence="2" id="KW-1185">Reference proteome</keyword>
<protein>
    <submittedName>
        <fullName evidence="1">Uncharacterized protein</fullName>
    </submittedName>
</protein>